<dbReference type="PROSITE" id="PS50878">
    <property type="entry name" value="RT_POL"/>
    <property type="match status" value="1"/>
</dbReference>
<keyword evidence="8" id="KW-0698">rRNA processing</keyword>
<reference evidence="28" key="1">
    <citation type="submission" date="2023-06" db="EMBL/GenBank/DDBJ databases">
        <title>Male Hemibagrus guttatus genome.</title>
        <authorList>
            <person name="Bian C."/>
        </authorList>
    </citation>
    <scope>NUCLEOTIDE SEQUENCE</scope>
    <source>
        <strain evidence="28">Male_cb2023</strain>
        <tissue evidence="28">Muscle</tissue>
    </source>
</reference>
<dbReference type="PROSITE" id="PS01175">
    <property type="entry name" value="RIBONUCLEASE_II"/>
    <property type="match status" value="1"/>
</dbReference>
<keyword evidence="7" id="KW-0963">Cytoplasm</keyword>
<evidence type="ECO:0000256" key="8">
    <source>
        <dbReference type="ARBA" id="ARBA00022552"/>
    </source>
</evidence>
<dbReference type="FunFam" id="2.40.50.700:FF:000001">
    <property type="entry name" value="Exosome complex exonuclease exoribonuclease (Rrp44)"/>
    <property type="match status" value="1"/>
</dbReference>
<dbReference type="GO" id="GO:0006364">
    <property type="term" value="P:rRNA processing"/>
    <property type="evidence" value="ECO:0007669"/>
    <property type="project" value="UniProtKB-KW"/>
</dbReference>
<dbReference type="EMBL" id="JAUCMX010000025">
    <property type="protein sequence ID" value="KAK3511147.1"/>
    <property type="molecule type" value="Genomic_DNA"/>
</dbReference>
<keyword evidence="25" id="KW-0175">Coiled coil</keyword>
<evidence type="ECO:0000256" key="7">
    <source>
        <dbReference type="ARBA" id="ARBA00022490"/>
    </source>
</evidence>
<dbReference type="PANTHER" id="PTHR23355">
    <property type="entry name" value="RIBONUCLEASE"/>
    <property type="match status" value="1"/>
</dbReference>
<keyword evidence="9" id="KW-0597">Phosphoprotein</keyword>
<dbReference type="FunFam" id="3.40.50.1010:FF:000010">
    <property type="entry name" value="Exosome complex exonuclease DIS3"/>
    <property type="match status" value="1"/>
</dbReference>
<evidence type="ECO:0000256" key="1">
    <source>
        <dbReference type="ARBA" id="ARBA00001936"/>
    </source>
</evidence>
<dbReference type="CDD" id="cd09862">
    <property type="entry name" value="PIN_Rrp44-like"/>
    <property type="match status" value="1"/>
</dbReference>
<dbReference type="Gene3D" id="3.40.50.1010">
    <property type="entry name" value="5'-nuclease"/>
    <property type="match status" value="1"/>
</dbReference>
<dbReference type="Pfam" id="PF13638">
    <property type="entry name" value="PIN_4"/>
    <property type="match status" value="1"/>
</dbReference>
<keyword evidence="14" id="KW-0269">Exonuclease</keyword>
<comment type="similarity">
    <text evidence="6 24">Belongs to the RNR ribonuclease family.</text>
</comment>
<dbReference type="InterPro" id="IPR002716">
    <property type="entry name" value="PIN_dom"/>
</dbReference>
<evidence type="ECO:0000256" key="14">
    <source>
        <dbReference type="ARBA" id="ARBA00022839"/>
    </source>
</evidence>
<evidence type="ECO:0000256" key="13">
    <source>
        <dbReference type="ARBA" id="ARBA00022835"/>
    </source>
</evidence>
<evidence type="ECO:0000256" key="3">
    <source>
        <dbReference type="ARBA" id="ARBA00004496"/>
    </source>
</evidence>
<keyword evidence="16" id="KW-0694">RNA-binding</keyword>
<dbReference type="SUPFAM" id="SSF50249">
    <property type="entry name" value="Nucleic acid-binding proteins"/>
    <property type="match status" value="4"/>
</dbReference>
<keyword evidence="13" id="KW-0271">Exosome</keyword>
<dbReference type="InterPro" id="IPR022966">
    <property type="entry name" value="RNase_II/R_CS"/>
</dbReference>
<organism evidence="28 29">
    <name type="scientific">Hemibagrus guttatus</name>
    <dbReference type="NCBI Taxonomy" id="175788"/>
    <lineage>
        <taxon>Eukaryota</taxon>
        <taxon>Metazoa</taxon>
        <taxon>Chordata</taxon>
        <taxon>Craniata</taxon>
        <taxon>Vertebrata</taxon>
        <taxon>Euteleostomi</taxon>
        <taxon>Actinopterygii</taxon>
        <taxon>Neopterygii</taxon>
        <taxon>Teleostei</taxon>
        <taxon>Ostariophysi</taxon>
        <taxon>Siluriformes</taxon>
        <taxon>Bagridae</taxon>
        <taxon>Hemibagrus</taxon>
    </lineage>
</organism>
<dbReference type="GO" id="GO:0003723">
    <property type="term" value="F:RNA binding"/>
    <property type="evidence" value="ECO:0007669"/>
    <property type="project" value="UniProtKB-KW"/>
</dbReference>
<evidence type="ECO:0000256" key="24">
    <source>
        <dbReference type="RuleBase" id="RU003901"/>
    </source>
</evidence>
<dbReference type="InterPro" id="IPR033770">
    <property type="entry name" value="RRP44_S1"/>
</dbReference>
<dbReference type="InterPro" id="IPR033771">
    <property type="entry name" value="Rrp44_CSD1"/>
</dbReference>
<dbReference type="SMART" id="SM00670">
    <property type="entry name" value="PINc"/>
    <property type="match status" value="1"/>
</dbReference>
<sequence length="1325" mass="152299">MLKSKTFVKKTRSGGVLKIVREHYLRDDIWCGSEICSECKDESPVLQRDACIESNLCTFPHYLIPDTNVVLHQIDILEDPLIKNVIILQTVLQEARHRSAPVYKRIKDAIHDKEKHFYTFTNEHHRETFIEREQNESANDRNDRAIRVAAKWYTEHLSRSQSGAELKVVLLTNDRTNREKAEQNGVIAFRCEEYIKSLIGNPELVDRLALTSDDQNDISGSKLLFPEHLPLSKIQAGIKSGTFLQGSFRASTDNYLEATVFIHGEGDKTTEVLLQGLQNLNRAVHQDVVAVELFPKEQWVAPSSVVLQDDQQNDEDAEEEEAEKKLKSPVLDTTMLKPTGRVVGIIKRNWRPFCGMLNQSQIKEATRHLFTPADRRIPRIRIETRQASSLAGQRIIVAIDGWPRNSRYPNGHFVRNLGGAGDKETETEVLLLEHDVPHQAFSQTVLSFLPKMPWSVTEEDLKVRADLRHLCVCSVDPPGCTDIDDALHCRELDNGNLEVGVHIADVSHFIRPGNALDQEAASRGTTVYLCGKRIDMVPELLSSNLCSLRSNVERLAFSCIWEMNHNAEIINTRFTKSVINSKVLGVSSGRRKEDKETWWWNEEVQDSIQRKRLAKKKWDMDRTEENRQEYKESQLRVKREVSKAKQKEYDELYTRLDTREGEKDLYRLARQRDRDGKDVQQVRVIKDRDGRVLTSEESVQRRWKEYFEELMNEENEREKRVEGVNSVEQKVDKIRKDEVRKALKRMKSGKAVGPDDIPVEVWKCLGEAAVEFLSTLFNRVLESERMPEEWRRSVLVPIFKNKGDVQSCSNYSGIKLMSHTMKLWERVVEARLRKVVEICEQQYGFMPRKSITDEIFALRILMEKYRDGQRELHCVFVDLEKAYDRVPREELWYCMRKSGVAEKYVRVVQDMYERSRTVVRCAVGQTEEFKVEVGLHQGSALSPFLFAIVMDQLSEEASLTYAEAQMRIDDSNMNDDVTKSLRGLNMLAKLLKGRRIEKGALTLSSPEVRFHIDSETHDPIDLQTKELKDTNSMVEEFMLLANISVAQKIYEEFSECALLRKHPAPPPSNYDILIKAAKSKGLVIRTDSAKTLADSLNEATVVNFPYFNTLLRILATRCMMQAVYFCSGMDSDFHHYGLASPIYTHFTSPIRRFSDIIVHRLLAVAIHADSTYPDLMDKQKQSALCNNLNYRHKMAQYAQRASVAFHTQLFFKSKGILNEEGFILFVRKNAIIILIPKFGLEGTVFFENKDKPGPRLSFDSEGPTLTVDDQHTFHIFDKVKVTISLDASNIQHQKIRMALLEPVIPGVSVQLPEPEPEAKKAKLDR</sequence>
<dbReference type="Gene3D" id="2.40.50.690">
    <property type="match status" value="1"/>
</dbReference>
<evidence type="ECO:0000256" key="6">
    <source>
        <dbReference type="ARBA" id="ARBA00005785"/>
    </source>
</evidence>
<dbReference type="GO" id="GO:0005730">
    <property type="term" value="C:nucleolus"/>
    <property type="evidence" value="ECO:0007669"/>
    <property type="project" value="UniProtKB-SubCell"/>
</dbReference>
<dbReference type="InterPro" id="IPR050180">
    <property type="entry name" value="RNR_Ribonuclease"/>
</dbReference>
<comment type="cofactor">
    <cofactor evidence="1">
        <name>Mn(2+)</name>
        <dbReference type="ChEBI" id="CHEBI:29035"/>
    </cofactor>
</comment>
<feature type="compositionally biased region" description="Acidic residues" evidence="26">
    <location>
        <begin position="311"/>
        <end position="321"/>
    </location>
</feature>
<comment type="subunit">
    <text evidence="20">Component of the RNA exosome complex; within the complex interacts with EXOSC4, EXOSC7 and EXOSC9 of the exosome core complex (Exo-9). The catalytically inactive RNA exosome core complex (Exo-9) associates with the catalytic subunit EXOSC10/RRP6. Exo-9 may associate with DIS3 to form the nucleolar exosome complex, or DIS3L to form the cytoplasmic exosome complex. Exo-9 is formed by a hexameric base ring consisting of the heterodimers EXOSC4-EXOSC9, EXOSC5-EXOSC8 and EXOSC6-EXOSC7, and a cap ring consisting of EXOSC1, EXOSC2 and EXOSC3; DIS3 associates with the base ring of Exo-9. The RNA exosome complex associates with cofactors C1D/RRP47, MPHOSPH6/MPP6 and MTREX/MTR4. Interacts with DHX34; the interaction is RNA-independent.</text>
</comment>
<evidence type="ECO:0000256" key="11">
    <source>
        <dbReference type="ARBA" id="ARBA00022759"/>
    </source>
</evidence>
<keyword evidence="19" id="KW-0539">Nucleus</keyword>
<evidence type="ECO:0000256" key="16">
    <source>
        <dbReference type="ARBA" id="ARBA00022884"/>
    </source>
</evidence>
<dbReference type="GO" id="GO:0005654">
    <property type="term" value="C:nucleoplasm"/>
    <property type="evidence" value="ECO:0007669"/>
    <property type="project" value="UniProtKB-SubCell"/>
</dbReference>
<dbReference type="Pfam" id="PF17216">
    <property type="entry name" value="Rrp44_CSD1"/>
    <property type="match status" value="1"/>
</dbReference>
<name>A0AAE0Q056_9TELE</name>
<dbReference type="InterPro" id="IPR043502">
    <property type="entry name" value="DNA/RNA_pol_sf"/>
</dbReference>
<evidence type="ECO:0000256" key="23">
    <source>
        <dbReference type="ARBA" id="ARBA00077930"/>
    </source>
</evidence>
<evidence type="ECO:0000256" key="26">
    <source>
        <dbReference type="SAM" id="MobiDB-lite"/>
    </source>
</evidence>
<dbReference type="FunFam" id="2.40.50.690:FF:000002">
    <property type="entry name" value="exosome complex exonuclease RRP44 isoform X1"/>
    <property type="match status" value="1"/>
</dbReference>
<dbReference type="Gene3D" id="2.40.50.140">
    <property type="entry name" value="Nucleic acid-binding proteins"/>
    <property type="match status" value="1"/>
</dbReference>
<evidence type="ECO:0000256" key="4">
    <source>
        <dbReference type="ARBA" id="ARBA00004604"/>
    </source>
</evidence>
<evidence type="ECO:0000256" key="17">
    <source>
        <dbReference type="ARBA" id="ARBA00022990"/>
    </source>
</evidence>
<feature type="domain" description="Reverse transcriptase" evidence="27">
    <location>
        <begin position="779"/>
        <end position="1045"/>
    </location>
</feature>
<dbReference type="GO" id="GO:0016075">
    <property type="term" value="P:rRNA catabolic process"/>
    <property type="evidence" value="ECO:0007669"/>
    <property type="project" value="TreeGrafter"/>
</dbReference>
<evidence type="ECO:0000259" key="27">
    <source>
        <dbReference type="PROSITE" id="PS50878"/>
    </source>
</evidence>
<keyword evidence="12" id="KW-0378">Hydrolase</keyword>
<evidence type="ECO:0000256" key="25">
    <source>
        <dbReference type="SAM" id="Coils"/>
    </source>
</evidence>
<dbReference type="InterPro" id="IPR041505">
    <property type="entry name" value="Dis3_CSD2"/>
</dbReference>
<keyword evidence="18" id="KW-0464">Manganese</keyword>
<evidence type="ECO:0000256" key="9">
    <source>
        <dbReference type="ARBA" id="ARBA00022553"/>
    </source>
</evidence>
<dbReference type="SUPFAM" id="SSF56672">
    <property type="entry name" value="DNA/RNA polymerases"/>
    <property type="match status" value="1"/>
</dbReference>
<dbReference type="InterPro" id="IPR012340">
    <property type="entry name" value="NA-bd_OB-fold"/>
</dbReference>
<dbReference type="GO" id="GO:0000176">
    <property type="term" value="C:nuclear exosome (RNase complex)"/>
    <property type="evidence" value="ECO:0007669"/>
    <property type="project" value="UniProtKB-ARBA"/>
</dbReference>
<keyword evidence="11" id="KW-0255">Endonuclease</keyword>
<dbReference type="GO" id="GO:0071034">
    <property type="term" value="P:CUT catabolic process"/>
    <property type="evidence" value="ECO:0007669"/>
    <property type="project" value="UniProtKB-ARBA"/>
</dbReference>
<keyword evidence="15" id="KW-0460">Magnesium</keyword>
<comment type="cofactor">
    <cofactor evidence="2">
        <name>Mg(2+)</name>
        <dbReference type="ChEBI" id="CHEBI:18420"/>
    </cofactor>
</comment>
<dbReference type="GO" id="GO:0000175">
    <property type="term" value="F:3'-5'-RNA exonuclease activity"/>
    <property type="evidence" value="ECO:0007669"/>
    <property type="project" value="TreeGrafter"/>
</dbReference>
<dbReference type="GO" id="GO:0004519">
    <property type="term" value="F:endonuclease activity"/>
    <property type="evidence" value="ECO:0007669"/>
    <property type="project" value="UniProtKB-KW"/>
</dbReference>
<evidence type="ECO:0000313" key="29">
    <source>
        <dbReference type="Proteomes" id="UP001274896"/>
    </source>
</evidence>
<proteinExistence type="inferred from homology"/>
<evidence type="ECO:0000313" key="28">
    <source>
        <dbReference type="EMBL" id="KAK3511147.1"/>
    </source>
</evidence>
<feature type="region of interest" description="Disordered" evidence="26">
    <location>
        <begin position="305"/>
        <end position="325"/>
    </location>
</feature>
<dbReference type="CDD" id="cd01650">
    <property type="entry name" value="RT_nLTR_like"/>
    <property type="match status" value="1"/>
</dbReference>
<dbReference type="Pfam" id="PF00773">
    <property type="entry name" value="RNB"/>
    <property type="match status" value="2"/>
</dbReference>
<dbReference type="InterPro" id="IPR001900">
    <property type="entry name" value="RNase_II/R"/>
</dbReference>
<evidence type="ECO:0000256" key="5">
    <source>
        <dbReference type="ARBA" id="ARBA00004642"/>
    </source>
</evidence>
<comment type="subcellular location">
    <subcellularLocation>
        <location evidence="3">Cytoplasm</location>
    </subcellularLocation>
    <subcellularLocation>
        <location evidence="4">Nucleus</location>
        <location evidence="4">Nucleolus</location>
    </subcellularLocation>
    <subcellularLocation>
        <location evidence="5">Nucleus</location>
        <location evidence="5">Nucleoplasm</location>
    </subcellularLocation>
</comment>
<dbReference type="Pfam" id="PF17215">
    <property type="entry name" value="Rrp44_S1"/>
    <property type="match status" value="1"/>
</dbReference>
<protein>
    <recommendedName>
        <fullName evidence="21">Exosome complex exonuclease RRP44</fullName>
    </recommendedName>
    <alternativeName>
        <fullName evidence="22">Protein DIS3 homolog</fullName>
    </alternativeName>
    <alternativeName>
        <fullName evidence="23">Ribosomal RNA-processing protein 44</fullName>
    </alternativeName>
</protein>
<evidence type="ECO:0000256" key="19">
    <source>
        <dbReference type="ARBA" id="ARBA00023242"/>
    </source>
</evidence>
<dbReference type="Proteomes" id="UP001274896">
    <property type="component" value="Unassembled WGS sequence"/>
</dbReference>
<evidence type="ECO:0000256" key="20">
    <source>
        <dbReference type="ARBA" id="ARBA00065106"/>
    </source>
</evidence>
<dbReference type="Gene3D" id="2.40.50.700">
    <property type="match status" value="1"/>
</dbReference>
<keyword evidence="17" id="KW-0007">Acetylation</keyword>
<gene>
    <name evidence="28" type="ORF">QTP70_032163</name>
</gene>
<evidence type="ECO:0000256" key="15">
    <source>
        <dbReference type="ARBA" id="ARBA00022842"/>
    </source>
</evidence>
<keyword evidence="29" id="KW-1185">Reference proteome</keyword>
<accession>A0AAE0Q056</accession>
<evidence type="ECO:0000256" key="21">
    <source>
        <dbReference type="ARBA" id="ARBA00074777"/>
    </source>
</evidence>
<dbReference type="SUPFAM" id="SSF88723">
    <property type="entry name" value="PIN domain-like"/>
    <property type="match status" value="1"/>
</dbReference>
<dbReference type="PANTHER" id="PTHR23355:SF35">
    <property type="entry name" value="EXOSOME COMPLEX EXONUCLEASE RRP44"/>
    <property type="match status" value="1"/>
</dbReference>
<evidence type="ECO:0000256" key="18">
    <source>
        <dbReference type="ARBA" id="ARBA00023211"/>
    </source>
</evidence>
<dbReference type="InterPro" id="IPR029060">
    <property type="entry name" value="PIN-like_dom_sf"/>
</dbReference>
<dbReference type="InterPro" id="IPR000477">
    <property type="entry name" value="RT_dom"/>
</dbReference>
<evidence type="ECO:0000256" key="12">
    <source>
        <dbReference type="ARBA" id="ARBA00022801"/>
    </source>
</evidence>
<feature type="coiled-coil region" evidence="25">
    <location>
        <begin position="613"/>
        <end position="647"/>
    </location>
</feature>
<dbReference type="GO" id="GO:0000177">
    <property type="term" value="C:cytoplasmic exosome (RNase complex)"/>
    <property type="evidence" value="ECO:0007669"/>
    <property type="project" value="TreeGrafter"/>
</dbReference>
<evidence type="ECO:0000256" key="22">
    <source>
        <dbReference type="ARBA" id="ARBA00077221"/>
    </source>
</evidence>
<comment type="caution">
    <text evidence="28">The sequence shown here is derived from an EMBL/GenBank/DDBJ whole genome shotgun (WGS) entry which is preliminary data.</text>
</comment>
<keyword evidence="10" id="KW-0540">Nuclease</keyword>
<dbReference type="SMART" id="SM00955">
    <property type="entry name" value="RNB"/>
    <property type="match status" value="1"/>
</dbReference>
<dbReference type="FunFam" id="2.40.50.140:FF:000125">
    <property type="entry name" value="exosome complex exonuclease RRP44 isoform X1"/>
    <property type="match status" value="1"/>
</dbReference>
<dbReference type="GO" id="GO:0071031">
    <property type="term" value="P:nuclear mRNA surveillance of mRNA 3'-end processing"/>
    <property type="evidence" value="ECO:0007669"/>
    <property type="project" value="TreeGrafter"/>
</dbReference>
<dbReference type="Pfam" id="PF17849">
    <property type="entry name" value="OB_Dis3"/>
    <property type="match status" value="1"/>
</dbReference>
<evidence type="ECO:0000256" key="10">
    <source>
        <dbReference type="ARBA" id="ARBA00022722"/>
    </source>
</evidence>
<evidence type="ECO:0000256" key="2">
    <source>
        <dbReference type="ARBA" id="ARBA00001946"/>
    </source>
</evidence>